<evidence type="ECO:0000313" key="1">
    <source>
        <dbReference type="EMBL" id="MDQ1185971.1"/>
    </source>
</evidence>
<evidence type="ECO:0000313" key="2">
    <source>
        <dbReference type="Proteomes" id="UP001224781"/>
    </source>
</evidence>
<keyword evidence="2" id="KW-1185">Reference proteome</keyword>
<reference evidence="1 2" key="1">
    <citation type="submission" date="2023-07" db="EMBL/GenBank/DDBJ databases">
        <title>Functional and genomic diversity of the sorghum phyllosphere microbiome.</title>
        <authorList>
            <person name="Shade A."/>
        </authorList>
    </citation>
    <scope>NUCLEOTIDE SEQUENCE [LARGE SCALE GENOMIC DNA]</scope>
    <source>
        <strain evidence="1 2">SORGH_AS_1126</strain>
    </source>
</reference>
<proteinExistence type="predicted"/>
<sequence>MKSRANLRPHARGFEAAMSVNDLAQASSAYQGRPPVGVYQHRFRYHVSNARGWSEWSKWLEGPAAHPGTEFVQVEERVLYPVPVAPPEATVPTWAREKLAACKAAIDAYGEALERREHGGVAASRCVNAIEQVFYPERFQPVGAARSTNEEN</sequence>
<dbReference type="Proteomes" id="UP001224781">
    <property type="component" value="Unassembled WGS sequence"/>
</dbReference>
<name>A0ABU0ULX8_9HYPH</name>
<accession>A0ABU0ULX8</accession>
<comment type="caution">
    <text evidence="1">The sequence shown here is derived from an EMBL/GenBank/DDBJ whole genome shotgun (WGS) entry which is preliminary data.</text>
</comment>
<gene>
    <name evidence="1" type="ORF">QE408_003114</name>
</gene>
<protein>
    <submittedName>
        <fullName evidence="1">Uncharacterized protein</fullName>
    </submittedName>
</protein>
<dbReference type="EMBL" id="JAUTBL010000002">
    <property type="protein sequence ID" value="MDQ1185971.1"/>
    <property type="molecule type" value="Genomic_DNA"/>
</dbReference>
<organism evidence="1 2">
    <name type="scientific">Agrobacterium larrymoorei</name>
    <dbReference type="NCBI Taxonomy" id="160699"/>
    <lineage>
        <taxon>Bacteria</taxon>
        <taxon>Pseudomonadati</taxon>
        <taxon>Pseudomonadota</taxon>
        <taxon>Alphaproteobacteria</taxon>
        <taxon>Hyphomicrobiales</taxon>
        <taxon>Rhizobiaceae</taxon>
        <taxon>Rhizobium/Agrobacterium group</taxon>
        <taxon>Agrobacterium</taxon>
    </lineage>
</organism>